<dbReference type="GO" id="GO:0007274">
    <property type="term" value="P:neuromuscular synaptic transmission"/>
    <property type="evidence" value="ECO:0007669"/>
    <property type="project" value="TreeGrafter"/>
</dbReference>
<dbReference type="OrthoDB" id="4158657at2759"/>
<proteinExistence type="inferred from homology"/>
<keyword evidence="5" id="KW-0175">Coiled coil</keyword>
<dbReference type="Proteomes" id="UP000242188">
    <property type="component" value="Unassembled WGS sequence"/>
</dbReference>
<dbReference type="Pfam" id="PF00041">
    <property type="entry name" value="fn3"/>
    <property type="match status" value="1"/>
</dbReference>
<feature type="compositionally biased region" description="Polar residues" evidence="6">
    <location>
        <begin position="934"/>
        <end position="974"/>
    </location>
</feature>
<feature type="compositionally biased region" description="Acidic residues" evidence="6">
    <location>
        <begin position="430"/>
        <end position="439"/>
    </location>
</feature>
<sequence length="1325" mass="146577">MNSTIVDVFSMDAGRHLFVLHLHVEMLKIINIVWCRFQDFKIKVNEECNVLRLNLTEAQHECDIARNERNTLTTKVHDLESIVKTLQKSADKLTNLENDYQTTKQRLHEKQSEILSLQKDQDSKSKDNEEVVTSLQNKIEELRETCHKQEQQHKEITQELKTLQAAASQHPLVDNWAHISHPGGDNSEKKLNNNSLNSSGSPVHEHFHPINISSQESLPGKLVNGSDNTQVDSTKSLDTGFADDDTVELENSNEPSPDQAQPPPGPYEDPELYEIAKKLTELEAADSEEENLPTEEKGDDSGMESNREMRVKPMENGHSGEESRRSALGKKGPLQVYIAKYSYDPFQHSPNENPDAELSINTGDYLLVYGEMDEDAFYDGELIDGRRGLVPSNFIEKVKDEDLPEFHAAMAGFAHHEEDSNAPSSIQQDLDFDSSEETDDKPLPVITALRDHKNITAPQPHPHNDLDDIESEIASRSLPTIAKVESPDAKPGIPCPQKLTLDRQLTSSILISWRPPPEDVLVKSYHVYVDGDFKAIVKSNERTKALVENVDSRTVHRVSVRCLTSSGQSTDQQCTLLVGKDAVPLPSQLTVSDITPNSATISWLPGNSNYQHTLSINGREARVVKPSVFSYTITGLVSDTDHNVVVSAQSLTGENKGDNLSASIGFRTPAGGLPEPPINIQVEAGPQEGTLLLTWLPVTIDTSGFSNGAMVTGYVVYADGRRTKEALGPTNDHIILSANDFLGFIPKQLLVRTVTRDGQESAESQLVRLPQTLIREITAGAAKSIATEALVKVSDSQQRSHVERTLETDPGLMFRELPQEQEAAVTLMLNTGQVGCHDDVYSETSSSSELSDIPEVEEEDTASHASVHIHRSPSLDDRLRSHAKVTENTEVLPTSSSGYKSPTSKQGETTVPIVIHTPQRVVPAIEITRDSSSERGNSVSEDEATSPTKFQRNSAVKSDSPTSRSLPSRNSPSHNNKDRLPGYTENSDGRDDVRETGKVRQQVDLFNKLQNNQTEESSNERVSLTGVKVENDLRENSLKLNLDNRTSPQDVLNSPVTLVNGKSFADQDSNANELLSNDLSPSGRRHPEVPCLDLNEMSVDESAEVDSISGEINPPVEDTRIRLFVALFDYDPISMSPNVDCIDEELPFKEGQIIKIFGDKDQDGFYRGECNNSVGFVPCNMVSEIQVDDADLAEQLLKESQEAFSMNSHLSVGSDSQNFNKSVESLETIEQNGLPVPLSPTTSRRMVALYDYDPQELSPNVDSEVELPFRIGDILYIYGDMDDDGFFMGELNGHRGLVPSNFLQEAPLQEEDPHEATSIVSPARF</sequence>
<dbReference type="CDD" id="cd12014">
    <property type="entry name" value="SH3_RIM-BP_1"/>
    <property type="match status" value="1"/>
</dbReference>
<feature type="region of interest" description="Disordered" evidence="6">
    <location>
        <begin position="840"/>
        <end position="996"/>
    </location>
</feature>
<dbReference type="SMART" id="SM00326">
    <property type="entry name" value="SH3"/>
    <property type="match status" value="3"/>
</dbReference>
<gene>
    <name evidence="9" type="ORF">KP79_PYT16701</name>
</gene>
<feature type="domain" description="SH3" evidence="7">
    <location>
        <begin position="332"/>
        <end position="400"/>
    </location>
</feature>
<feature type="compositionally biased region" description="Acidic residues" evidence="6">
    <location>
        <begin position="283"/>
        <end position="293"/>
    </location>
</feature>
<dbReference type="InterPro" id="IPR036028">
    <property type="entry name" value="SH3-like_dom_sf"/>
</dbReference>
<dbReference type="Gene3D" id="2.60.40.10">
    <property type="entry name" value="Immunoglobulins"/>
    <property type="match status" value="3"/>
</dbReference>
<keyword evidence="2 4" id="KW-0728">SH3 domain</keyword>
<dbReference type="InterPro" id="IPR057884">
    <property type="entry name" value="FN3_RIM-BP1/2/3"/>
</dbReference>
<name>A0A210PQP7_MIZYE</name>
<dbReference type="FunFam" id="2.30.30.40:FF:000016">
    <property type="entry name" value="RIMS-binding protein 2 isoform X2"/>
    <property type="match status" value="1"/>
</dbReference>
<feature type="compositionally biased region" description="Polar residues" evidence="6">
    <location>
        <begin position="888"/>
        <end position="909"/>
    </location>
</feature>
<keyword evidence="9" id="KW-0675">Receptor</keyword>
<feature type="domain" description="SH3" evidence="7">
    <location>
        <begin position="1241"/>
        <end position="1308"/>
    </location>
</feature>
<evidence type="ECO:0000256" key="3">
    <source>
        <dbReference type="ARBA" id="ARBA00022737"/>
    </source>
</evidence>
<dbReference type="CDD" id="cd12013">
    <property type="entry name" value="SH3_RIM-BP_3"/>
    <property type="match status" value="1"/>
</dbReference>
<feature type="region of interest" description="Disordered" evidence="6">
    <location>
        <begin position="416"/>
        <end position="440"/>
    </location>
</feature>
<evidence type="ECO:0000256" key="5">
    <source>
        <dbReference type="SAM" id="Coils"/>
    </source>
</evidence>
<evidence type="ECO:0000256" key="1">
    <source>
        <dbReference type="ARBA" id="ARBA00010749"/>
    </source>
</evidence>
<protein>
    <submittedName>
        <fullName evidence="9">Peripheral-type benzodiazepine receptor-associated protein 1</fullName>
    </submittedName>
</protein>
<dbReference type="SUPFAM" id="SSF50044">
    <property type="entry name" value="SH3-domain"/>
    <property type="match status" value="3"/>
</dbReference>
<keyword evidence="3" id="KW-0677">Repeat</keyword>
<dbReference type="InterPro" id="IPR001452">
    <property type="entry name" value="SH3_domain"/>
</dbReference>
<dbReference type="PROSITE" id="PS50002">
    <property type="entry name" value="SH3"/>
    <property type="match status" value="3"/>
</dbReference>
<accession>A0A210PQP7</accession>
<dbReference type="InterPro" id="IPR003961">
    <property type="entry name" value="FN3_dom"/>
</dbReference>
<comment type="similarity">
    <text evidence="1">Belongs to the RIMBP family.</text>
</comment>
<evidence type="ECO:0000259" key="7">
    <source>
        <dbReference type="PROSITE" id="PS50002"/>
    </source>
</evidence>
<dbReference type="InterPro" id="IPR035755">
    <property type="entry name" value="RIM-BP_SH3_3"/>
</dbReference>
<feature type="domain" description="Fibronectin type-III" evidence="8">
    <location>
        <begin position="495"/>
        <end position="582"/>
    </location>
</feature>
<evidence type="ECO:0000256" key="2">
    <source>
        <dbReference type="ARBA" id="ARBA00022443"/>
    </source>
</evidence>
<dbReference type="SUPFAM" id="SSF49265">
    <property type="entry name" value="Fibronectin type III"/>
    <property type="match status" value="2"/>
</dbReference>
<feature type="compositionally biased region" description="Basic and acidic residues" evidence="6">
    <location>
        <begin position="873"/>
        <end position="887"/>
    </location>
</feature>
<feature type="compositionally biased region" description="Low complexity" evidence="6">
    <location>
        <begin position="192"/>
        <end position="201"/>
    </location>
</feature>
<feature type="compositionally biased region" description="Basic and acidic residues" evidence="6">
    <location>
        <begin position="987"/>
        <end position="996"/>
    </location>
</feature>
<dbReference type="FunFam" id="2.30.30.40:FF:000023">
    <property type="entry name" value="RIMS-binding protein 2 isoform F"/>
    <property type="match status" value="1"/>
</dbReference>
<feature type="domain" description="Fibronectin type-III" evidence="8">
    <location>
        <begin position="585"/>
        <end position="671"/>
    </location>
</feature>
<reference evidence="9 10" key="1">
    <citation type="journal article" date="2017" name="Nat. Ecol. Evol.">
        <title>Scallop genome provides insights into evolution of bilaterian karyotype and development.</title>
        <authorList>
            <person name="Wang S."/>
            <person name="Zhang J."/>
            <person name="Jiao W."/>
            <person name="Li J."/>
            <person name="Xun X."/>
            <person name="Sun Y."/>
            <person name="Guo X."/>
            <person name="Huan P."/>
            <person name="Dong B."/>
            <person name="Zhang L."/>
            <person name="Hu X."/>
            <person name="Sun X."/>
            <person name="Wang J."/>
            <person name="Zhao C."/>
            <person name="Wang Y."/>
            <person name="Wang D."/>
            <person name="Huang X."/>
            <person name="Wang R."/>
            <person name="Lv J."/>
            <person name="Li Y."/>
            <person name="Zhang Z."/>
            <person name="Liu B."/>
            <person name="Lu W."/>
            <person name="Hui Y."/>
            <person name="Liang J."/>
            <person name="Zhou Z."/>
            <person name="Hou R."/>
            <person name="Li X."/>
            <person name="Liu Y."/>
            <person name="Li H."/>
            <person name="Ning X."/>
            <person name="Lin Y."/>
            <person name="Zhao L."/>
            <person name="Xing Q."/>
            <person name="Dou J."/>
            <person name="Li Y."/>
            <person name="Mao J."/>
            <person name="Guo H."/>
            <person name="Dou H."/>
            <person name="Li T."/>
            <person name="Mu C."/>
            <person name="Jiang W."/>
            <person name="Fu Q."/>
            <person name="Fu X."/>
            <person name="Miao Y."/>
            <person name="Liu J."/>
            <person name="Yu Q."/>
            <person name="Li R."/>
            <person name="Liao H."/>
            <person name="Li X."/>
            <person name="Kong Y."/>
            <person name="Jiang Z."/>
            <person name="Chourrout D."/>
            <person name="Li R."/>
            <person name="Bao Z."/>
        </authorList>
    </citation>
    <scope>NUCLEOTIDE SEQUENCE [LARGE SCALE GENOMIC DNA]</scope>
    <source>
        <strain evidence="9 10">PY_sf001</strain>
    </source>
</reference>
<dbReference type="PROSITE" id="PS50853">
    <property type="entry name" value="FN3"/>
    <property type="match status" value="2"/>
</dbReference>
<dbReference type="Pfam" id="PF25523">
    <property type="entry name" value="Ig_RIMBP2"/>
    <property type="match status" value="1"/>
</dbReference>
<evidence type="ECO:0000259" key="8">
    <source>
        <dbReference type="PROSITE" id="PS50853"/>
    </source>
</evidence>
<dbReference type="PRINTS" id="PR00452">
    <property type="entry name" value="SH3DOMAIN"/>
</dbReference>
<dbReference type="PANTHER" id="PTHR14234">
    <property type="entry name" value="RIM BINDING PROTEIN-RELATED"/>
    <property type="match status" value="1"/>
</dbReference>
<dbReference type="InterPro" id="IPR036116">
    <property type="entry name" value="FN3_sf"/>
</dbReference>
<dbReference type="InterPro" id="IPR013783">
    <property type="entry name" value="Ig-like_fold"/>
</dbReference>
<evidence type="ECO:0000313" key="10">
    <source>
        <dbReference type="Proteomes" id="UP000242188"/>
    </source>
</evidence>
<feature type="compositionally biased region" description="Low complexity" evidence="6">
    <location>
        <begin position="842"/>
        <end position="851"/>
    </location>
</feature>
<dbReference type="CDD" id="cd00063">
    <property type="entry name" value="FN3"/>
    <property type="match status" value="2"/>
</dbReference>
<feature type="region of interest" description="Disordered" evidence="6">
    <location>
        <begin position="282"/>
        <end position="331"/>
    </location>
</feature>
<feature type="coiled-coil region" evidence="5">
    <location>
        <begin position="48"/>
        <end position="166"/>
    </location>
</feature>
<dbReference type="EMBL" id="NEDP02005554">
    <property type="protein sequence ID" value="OWF38817.1"/>
    <property type="molecule type" value="Genomic_DNA"/>
</dbReference>
<dbReference type="CDD" id="cd12012">
    <property type="entry name" value="SH3_RIM-BP_2"/>
    <property type="match status" value="1"/>
</dbReference>
<dbReference type="GO" id="GO:0045202">
    <property type="term" value="C:synapse"/>
    <property type="evidence" value="ECO:0007669"/>
    <property type="project" value="GOC"/>
</dbReference>
<feature type="compositionally biased region" description="Basic and acidic residues" evidence="6">
    <location>
        <begin position="294"/>
        <end position="325"/>
    </location>
</feature>
<evidence type="ECO:0000313" key="9">
    <source>
        <dbReference type="EMBL" id="OWF38817.1"/>
    </source>
</evidence>
<dbReference type="Gene3D" id="2.30.30.40">
    <property type="entry name" value="SH3 Domains"/>
    <property type="match status" value="3"/>
</dbReference>
<feature type="domain" description="SH3" evidence="7">
    <location>
        <begin position="1119"/>
        <end position="1187"/>
    </location>
</feature>
<dbReference type="Pfam" id="PF07653">
    <property type="entry name" value="SH3_2"/>
    <property type="match status" value="1"/>
</dbReference>
<dbReference type="SMART" id="SM00060">
    <property type="entry name" value="FN3"/>
    <property type="match status" value="3"/>
</dbReference>
<evidence type="ECO:0000256" key="6">
    <source>
        <dbReference type="SAM" id="MobiDB-lite"/>
    </source>
</evidence>
<organism evidence="9 10">
    <name type="scientific">Mizuhopecten yessoensis</name>
    <name type="common">Japanese scallop</name>
    <name type="synonym">Patinopecten yessoensis</name>
    <dbReference type="NCBI Taxonomy" id="6573"/>
    <lineage>
        <taxon>Eukaryota</taxon>
        <taxon>Metazoa</taxon>
        <taxon>Spiralia</taxon>
        <taxon>Lophotrochozoa</taxon>
        <taxon>Mollusca</taxon>
        <taxon>Bivalvia</taxon>
        <taxon>Autobranchia</taxon>
        <taxon>Pteriomorphia</taxon>
        <taxon>Pectinida</taxon>
        <taxon>Pectinoidea</taxon>
        <taxon>Pectinidae</taxon>
        <taxon>Mizuhopecten</taxon>
    </lineage>
</organism>
<feature type="region of interest" description="Disordered" evidence="6">
    <location>
        <begin position="175"/>
        <end position="270"/>
    </location>
</feature>
<dbReference type="Pfam" id="PF14604">
    <property type="entry name" value="SH3_9"/>
    <property type="match status" value="2"/>
</dbReference>
<dbReference type="InterPro" id="IPR040325">
    <property type="entry name" value="RIMBP1/2/3"/>
</dbReference>
<dbReference type="InterPro" id="IPR035753">
    <property type="entry name" value="RIM-BP_SH3_2"/>
</dbReference>
<dbReference type="PANTHER" id="PTHR14234:SF19">
    <property type="entry name" value="RIM-BINDING PROTEIN, ISOFORM F"/>
    <property type="match status" value="1"/>
</dbReference>
<keyword evidence="10" id="KW-1185">Reference proteome</keyword>
<comment type="caution">
    <text evidence="9">The sequence shown here is derived from an EMBL/GenBank/DDBJ whole genome shotgun (WGS) entry which is preliminary data.</text>
</comment>
<dbReference type="FunFam" id="2.30.30.40:FF:000006">
    <property type="entry name" value="RIMS-binding protein 2 isoform X1"/>
    <property type="match status" value="1"/>
</dbReference>
<dbReference type="STRING" id="6573.A0A210PQP7"/>
<evidence type="ECO:0000256" key="4">
    <source>
        <dbReference type="PROSITE-ProRule" id="PRU00192"/>
    </source>
</evidence>
<feature type="compositionally biased region" description="Polar residues" evidence="6">
    <location>
        <begin position="225"/>
        <end position="237"/>
    </location>
</feature>